<evidence type="ECO:0000256" key="3">
    <source>
        <dbReference type="ARBA" id="ARBA00022801"/>
    </source>
</evidence>
<dbReference type="GO" id="GO:0016020">
    <property type="term" value="C:membrane"/>
    <property type="evidence" value="ECO:0007669"/>
    <property type="project" value="InterPro"/>
</dbReference>
<reference evidence="7" key="1">
    <citation type="submission" date="2025-08" db="UniProtKB">
        <authorList>
            <consortium name="Ensembl"/>
        </authorList>
    </citation>
    <scope>IDENTIFICATION</scope>
</reference>
<dbReference type="Bgee" id="ENSNBRG00000022035">
    <property type="expression patterns" value="Expressed in heart"/>
</dbReference>
<dbReference type="Proteomes" id="UP000261580">
    <property type="component" value="Unassembled WGS sequence"/>
</dbReference>
<keyword evidence="5" id="KW-1133">Transmembrane helix</keyword>
<dbReference type="Ensembl" id="ENSNBRT00000029694.1">
    <property type="protein sequence ID" value="ENSNBRP00000028939.1"/>
    <property type="gene ID" value="ENSNBRG00000022035.1"/>
</dbReference>
<name>A0A3Q4N7L1_NEOBR</name>
<dbReference type="InterPro" id="IPR007743">
    <property type="entry name" value="Immunity-related_GTPase-like"/>
</dbReference>
<evidence type="ECO:0000256" key="5">
    <source>
        <dbReference type="SAM" id="Phobius"/>
    </source>
</evidence>
<dbReference type="PANTHER" id="PTHR32341">
    <property type="entry name" value="INTERFERON-INDUCIBLE GTPASE"/>
    <property type="match status" value="1"/>
</dbReference>
<dbReference type="InterPro" id="IPR030385">
    <property type="entry name" value="G_IRG_dom"/>
</dbReference>
<dbReference type="STRING" id="32507.ENSNBRP00000028939"/>
<evidence type="ECO:0000259" key="6">
    <source>
        <dbReference type="PROSITE" id="PS51716"/>
    </source>
</evidence>
<dbReference type="PANTHER" id="PTHR32341:SF10">
    <property type="entry name" value="INTERFERON-INDUCIBLE GTPASE 5"/>
    <property type="match status" value="1"/>
</dbReference>
<evidence type="ECO:0000256" key="4">
    <source>
        <dbReference type="ARBA" id="ARBA00023134"/>
    </source>
</evidence>
<keyword evidence="2" id="KW-0547">Nucleotide-binding</keyword>
<keyword evidence="4" id="KW-0342">GTP-binding</keyword>
<dbReference type="FunFam" id="3.40.50.300:FF:000541">
    <property type="entry name" value="Immunity related GTPase M"/>
    <property type="match status" value="2"/>
</dbReference>
<evidence type="ECO:0000313" key="7">
    <source>
        <dbReference type="Ensembl" id="ENSNBRP00000028939.1"/>
    </source>
</evidence>
<proteinExistence type="inferred from homology"/>
<dbReference type="GO" id="GO:0005525">
    <property type="term" value="F:GTP binding"/>
    <property type="evidence" value="ECO:0007669"/>
    <property type="project" value="UniProtKB-KW"/>
</dbReference>
<organism evidence="7 8">
    <name type="scientific">Neolamprologus brichardi</name>
    <name type="common">Fairy cichlid</name>
    <name type="synonym">Lamprologus brichardi</name>
    <dbReference type="NCBI Taxonomy" id="32507"/>
    <lineage>
        <taxon>Eukaryota</taxon>
        <taxon>Metazoa</taxon>
        <taxon>Chordata</taxon>
        <taxon>Craniata</taxon>
        <taxon>Vertebrata</taxon>
        <taxon>Euteleostomi</taxon>
        <taxon>Actinopterygii</taxon>
        <taxon>Neopterygii</taxon>
        <taxon>Teleostei</taxon>
        <taxon>Neoteleostei</taxon>
        <taxon>Acanthomorphata</taxon>
        <taxon>Ovalentaria</taxon>
        <taxon>Cichlomorphae</taxon>
        <taxon>Cichliformes</taxon>
        <taxon>Cichlidae</taxon>
        <taxon>African cichlids</taxon>
        <taxon>Pseudocrenilabrinae</taxon>
        <taxon>Lamprologini</taxon>
        <taxon>Neolamprologus</taxon>
    </lineage>
</organism>
<dbReference type="SUPFAM" id="SSF52540">
    <property type="entry name" value="P-loop containing nucleoside triphosphate hydrolases"/>
    <property type="match status" value="2"/>
</dbReference>
<keyword evidence="3" id="KW-0378">Hydrolase</keyword>
<dbReference type="AlphaFoldDB" id="A0A3Q4N7L1"/>
<feature type="domain" description="IRG-type G" evidence="6">
    <location>
        <begin position="61"/>
        <end position="236"/>
    </location>
</feature>
<sequence length="822" mass="91211">SQPGSSQTPEPYKIQTSQVTLSFKSLQNPACSALCTLVFGNNDTAAAAAKIQENLKQQNNIPLNIAITGEAGSGKSTFVNAFRGLCDDEEGAAPTGVTETTSEVTAYPHPNYPNVMLWDLPGIGTTKYPADEYLKLVGFEKFDFFIIISATCFTENDVKLAQEIQKMKKKFYFVHSKIDNDINAERRKRDFSEEETLKVIRDDCVHSFESPQVFLVSSFELHLYDFSLLHETLERDLPSKKRDALLFIMPNINPEIIRKKKKAFKRQLYWLATLSAAGAAVPLPGLSIAVDAALLVGAVTHYVHAFSLDVPSLKRLSNRTGVPYADLCAVIISPLAAAEITTELLLKVMTQVGRTAALIAAEEASRFIPFIEIPVAMGLSFITTYKVLNVVLSELVVSTTPVGAAPSSSSPMPLKALIKCSDSNCFFFYLRVHMEAVLASVKHDLMNNDTAAAVEKIQRYLNEPNNIPLKIAITGESRSGKSTFVSALSIGDEDEGAAPTGVVETTSEVTEYLHPKYPNVTLWDLPGIGTTKFPADKYLKLVGFENFDFFIIISDNRFRENDVKLAKEIQKMKKKFYFVRSKIDNNIRDEERKKDFTKLNSEPFLLFIFYNTGLQKEGFESPQVFLVSSFEPHIYEFSELQQTLERELPAHKRDALLRAMSNINQEIINKKKEAFQSRIKYYSSLSAAVAAVPVPELSVNVEDSMMLSVVTDYVTGFGLDKQSLEKLAASSGVSYDDLCAVIKSELAKIPSEFFMKTFVSVQGKTALMAAGKVSRNSFLFVTATSMGISFTTTYLTLSYFLNQLADDAQRVFNRALGVNISV</sequence>
<dbReference type="Pfam" id="PF05049">
    <property type="entry name" value="IIGP"/>
    <property type="match status" value="2"/>
</dbReference>
<keyword evidence="5" id="KW-0812">Transmembrane</keyword>
<dbReference type="GO" id="GO:0016787">
    <property type="term" value="F:hydrolase activity"/>
    <property type="evidence" value="ECO:0007669"/>
    <property type="project" value="UniProtKB-KW"/>
</dbReference>
<feature type="transmembrane region" description="Helical" evidence="5">
    <location>
        <begin position="778"/>
        <end position="801"/>
    </location>
</feature>
<keyword evidence="5" id="KW-0472">Membrane</keyword>
<accession>A0A3Q4N7L1</accession>
<dbReference type="InterPro" id="IPR027417">
    <property type="entry name" value="P-loop_NTPase"/>
</dbReference>
<dbReference type="Gene3D" id="3.40.50.300">
    <property type="entry name" value="P-loop containing nucleotide triphosphate hydrolases"/>
    <property type="match status" value="2"/>
</dbReference>
<dbReference type="GeneTree" id="ENSGT00950000183007"/>
<protein>
    <recommendedName>
        <fullName evidence="6">IRG-type G domain-containing protein</fullName>
    </recommendedName>
</protein>
<comment type="similarity">
    <text evidence="1">Belongs to the TRAFAC class dynamin-like GTPase superfamily. IRG family.</text>
</comment>
<reference evidence="7" key="2">
    <citation type="submission" date="2025-09" db="UniProtKB">
        <authorList>
            <consortium name="Ensembl"/>
        </authorList>
    </citation>
    <scope>IDENTIFICATION</scope>
</reference>
<feature type="transmembrane region" description="Helical" evidence="5">
    <location>
        <begin position="268"/>
        <end position="286"/>
    </location>
</feature>
<evidence type="ECO:0000313" key="8">
    <source>
        <dbReference type="Proteomes" id="UP000261580"/>
    </source>
</evidence>
<evidence type="ECO:0000256" key="1">
    <source>
        <dbReference type="ARBA" id="ARBA00005429"/>
    </source>
</evidence>
<feature type="domain" description="IRG-type G" evidence="6">
    <location>
        <begin position="467"/>
        <end position="647"/>
    </location>
</feature>
<dbReference type="InterPro" id="IPR051515">
    <property type="entry name" value="IRG"/>
</dbReference>
<keyword evidence="8" id="KW-1185">Reference proteome</keyword>
<dbReference type="PROSITE" id="PS51716">
    <property type="entry name" value="G_IRG"/>
    <property type="match status" value="2"/>
</dbReference>
<evidence type="ECO:0000256" key="2">
    <source>
        <dbReference type="ARBA" id="ARBA00022741"/>
    </source>
</evidence>